<dbReference type="InterPro" id="IPR001242">
    <property type="entry name" value="Condensation_dom"/>
</dbReference>
<dbReference type="InterPro" id="IPR042099">
    <property type="entry name" value="ANL_N_sf"/>
</dbReference>
<dbReference type="Pfam" id="PF00550">
    <property type="entry name" value="PP-binding"/>
    <property type="match status" value="1"/>
</dbReference>
<evidence type="ECO:0000256" key="4">
    <source>
        <dbReference type="ARBA" id="ARBA00022598"/>
    </source>
</evidence>
<gene>
    <name evidence="6" type="ORF">EDI28_09970</name>
</gene>
<dbReference type="EMBL" id="RJLM01000003">
    <property type="protein sequence ID" value="RWX55668.1"/>
    <property type="molecule type" value="Genomic_DNA"/>
</dbReference>
<dbReference type="InterPro" id="IPR000873">
    <property type="entry name" value="AMP-dep_synth/lig_dom"/>
</dbReference>
<evidence type="ECO:0000259" key="5">
    <source>
        <dbReference type="PROSITE" id="PS50075"/>
    </source>
</evidence>
<dbReference type="InterPro" id="IPR010071">
    <property type="entry name" value="AA_adenyl_dom"/>
</dbReference>
<dbReference type="SUPFAM" id="SSF47336">
    <property type="entry name" value="ACP-like"/>
    <property type="match status" value="1"/>
</dbReference>
<comment type="cofactor">
    <cofactor evidence="1">
        <name>pantetheine 4'-phosphate</name>
        <dbReference type="ChEBI" id="CHEBI:47942"/>
    </cofactor>
</comment>
<proteinExistence type="predicted"/>
<evidence type="ECO:0000313" key="6">
    <source>
        <dbReference type="EMBL" id="RWX55668.1"/>
    </source>
</evidence>
<dbReference type="AlphaFoldDB" id="A0A444JRR5"/>
<dbReference type="SUPFAM" id="SSF52777">
    <property type="entry name" value="CoA-dependent acyltransferases"/>
    <property type="match status" value="2"/>
</dbReference>
<dbReference type="Pfam" id="PF00501">
    <property type="entry name" value="AMP-binding"/>
    <property type="match status" value="1"/>
</dbReference>
<dbReference type="PANTHER" id="PTHR45527">
    <property type="entry name" value="NONRIBOSOMAL PEPTIDE SYNTHETASE"/>
    <property type="match status" value="1"/>
</dbReference>
<dbReference type="Gene3D" id="3.30.559.30">
    <property type="entry name" value="Nonribosomal peptide synthetase, condensation domain"/>
    <property type="match status" value="1"/>
</dbReference>
<evidence type="ECO:0000313" key="7">
    <source>
        <dbReference type="Proteomes" id="UP000287563"/>
    </source>
</evidence>
<dbReference type="InterPro" id="IPR009081">
    <property type="entry name" value="PP-bd_ACP"/>
</dbReference>
<dbReference type="FunFam" id="3.40.50.12780:FF:000012">
    <property type="entry name" value="Non-ribosomal peptide synthetase"/>
    <property type="match status" value="1"/>
</dbReference>
<keyword evidence="7" id="KW-1185">Reference proteome</keyword>
<sequence length="1106" mass="123553">MELHVLKQMLDERSIKLSLEGEQLKFSAPKGVMTEEIKQAIRLHKPRLVIELKQDSLPALPGISRHVGEAYQPFPMTPIQQAYYVGECGGLKQSTLPCFYHEYRLHDVDSDRLESAIRALIKDFPVLRLKFFEDNRQQVMPLNDNWRLDVRSFKALAPAECETLCSELKHQHLNELPPLDGGEPFRFTFIRRPDSDRLLVTIRLNIIDGPSLAMLLRGLVERYGKVEVEQSAGTLEFRDYVLATQALQCTPNATVSEEYWGRMLPLLPPSPALPQTGKSRQKAVFKRHSRRWGMEQWQVLRHVASKYGVTANAVLLAVYATALSRWSSEPSFTLNVLANFRPFTDPDLKAMAGNCSNTVPIESHPTGTFLDQVKCLQDCLTERLGHAIIPGVELMRRIQQKSASDDPVLPFVFTSGLQSGQLDELLPDMHRFELLDSHLQTPQVWLDHQVIENHEGLICYWDCVEEIFEPGTIEALVEESSRIIDALIASEVAWQDAYPGSSENHSLKPWVEGPKVAAGKLLCSDFIAQAKRTPTRLAVQFGNQSISYGDLLSKAQSVAAGLAKRGVAEHDIIAVNLPKSIEQVIALYGVLLSNAAYLPLSIHWPKARIDNILKRSGASLLIAQTEQHSSQAISIKTLLMEKAQPPVLVNNDKRLAYVIYTSGSTGEPKGVMISHDAALNTIEDINRRFTMNESDRVLGVSGIYFDLSVQDIFGTLSVGATLVLPGEAERPEPSLLIQLCKKHNITVWNSVPAILHMLTMVSEPDLPALSSLRLIMLSGDWIPLPLAKQLKKACAQAELISLGGATEASIWSNFFKVNEINPDWRSIPYGYGLSNQQLYILDMQGRECLTGAIGEIHIAGDGLALGYLNDPQRTAEQFADHPSGQKLYRTGDLGRYFPDGAIEFLGRKDSQVKINGFRVELTEIETQLMQVNGIDSAAILVLRNEFVGATLLAVYTGHSFAEAQLSAKLATQLPRYMVPARFIRCEHLPLSQNGKIDRERALVLVRESIDQEAREQTFCQETERHEVTIKLIAIWQGLFDAVSVNEQSHFFKLGGNSLLAVRLSSSIEKAFGHRLSLQQLFSSPHLYEQSELIIALISRKLENVER</sequence>
<dbReference type="Gene3D" id="1.10.1200.10">
    <property type="entry name" value="ACP-like"/>
    <property type="match status" value="1"/>
</dbReference>
<dbReference type="GO" id="GO:0016874">
    <property type="term" value="F:ligase activity"/>
    <property type="evidence" value="ECO:0007669"/>
    <property type="project" value="UniProtKB-KW"/>
</dbReference>
<dbReference type="PANTHER" id="PTHR45527:SF10">
    <property type="entry name" value="PYOCHELIN SYNTHASE PCHF"/>
    <property type="match status" value="1"/>
</dbReference>
<comment type="caution">
    <text evidence="6">The sequence shown here is derived from an EMBL/GenBank/DDBJ whole genome shotgun (WGS) entry which is preliminary data.</text>
</comment>
<dbReference type="CDD" id="cd12114">
    <property type="entry name" value="A_NRPS_TlmIV_like"/>
    <property type="match status" value="1"/>
</dbReference>
<dbReference type="InterPro" id="IPR036736">
    <property type="entry name" value="ACP-like_sf"/>
</dbReference>
<dbReference type="PROSITE" id="PS00455">
    <property type="entry name" value="AMP_BINDING"/>
    <property type="match status" value="1"/>
</dbReference>
<dbReference type="NCBIfam" id="TIGR01733">
    <property type="entry name" value="AA-adenyl-dom"/>
    <property type="match status" value="1"/>
</dbReference>
<dbReference type="GO" id="GO:0043041">
    <property type="term" value="P:amino acid activation for nonribosomal peptide biosynthetic process"/>
    <property type="evidence" value="ECO:0007669"/>
    <property type="project" value="TreeGrafter"/>
</dbReference>
<dbReference type="SUPFAM" id="SSF56801">
    <property type="entry name" value="Acetyl-CoA synthetase-like"/>
    <property type="match status" value="1"/>
</dbReference>
<protein>
    <submittedName>
        <fullName evidence="6">Amino acid adenylation domain-containing protein</fullName>
    </submittedName>
</protein>
<dbReference type="PROSITE" id="PS50075">
    <property type="entry name" value="CARRIER"/>
    <property type="match status" value="1"/>
</dbReference>
<dbReference type="Gene3D" id="1.10.10.1830">
    <property type="entry name" value="Non-ribosomal peptide synthase, adenylation domain"/>
    <property type="match status" value="1"/>
</dbReference>
<dbReference type="GO" id="GO:0031177">
    <property type="term" value="F:phosphopantetheine binding"/>
    <property type="evidence" value="ECO:0007669"/>
    <property type="project" value="TreeGrafter"/>
</dbReference>
<dbReference type="Proteomes" id="UP000287563">
    <property type="component" value="Unassembled WGS sequence"/>
</dbReference>
<keyword evidence="2" id="KW-0596">Phosphopantetheine</keyword>
<organism evidence="6 7">
    <name type="scientific">Photobacterium chitinilyticum</name>
    <dbReference type="NCBI Taxonomy" id="2485123"/>
    <lineage>
        <taxon>Bacteria</taxon>
        <taxon>Pseudomonadati</taxon>
        <taxon>Pseudomonadota</taxon>
        <taxon>Gammaproteobacteria</taxon>
        <taxon>Vibrionales</taxon>
        <taxon>Vibrionaceae</taxon>
        <taxon>Photobacterium</taxon>
    </lineage>
</organism>
<dbReference type="Gene3D" id="3.30.300.30">
    <property type="match status" value="1"/>
</dbReference>
<dbReference type="Pfam" id="PF18563">
    <property type="entry name" value="TubC_N"/>
    <property type="match status" value="1"/>
</dbReference>
<dbReference type="InterPro" id="IPR023213">
    <property type="entry name" value="CAT-like_dom_sf"/>
</dbReference>
<dbReference type="GO" id="GO:0044550">
    <property type="term" value="P:secondary metabolite biosynthetic process"/>
    <property type="evidence" value="ECO:0007669"/>
    <property type="project" value="TreeGrafter"/>
</dbReference>
<name>A0A444JRR5_9GAMM</name>
<evidence type="ECO:0000256" key="3">
    <source>
        <dbReference type="ARBA" id="ARBA00022553"/>
    </source>
</evidence>
<keyword evidence="3" id="KW-0597">Phosphoprotein</keyword>
<keyword evidence="4" id="KW-0436">Ligase</keyword>
<dbReference type="InterPro" id="IPR045851">
    <property type="entry name" value="AMP-bd_C_sf"/>
</dbReference>
<dbReference type="InterPro" id="IPR044894">
    <property type="entry name" value="TubC_N_sf"/>
</dbReference>
<dbReference type="Gene3D" id="3.40.50.12780">
    <property type="entry name" value="N-terminal domain of ligase-like"/>
    <property type="match status" value="1"/>
</dbReference>
<evidence type="ECO:0000256" key="2">
    <source>
        <dbReference type="ARBA" id="ARBA00022450"/>
    </source>
</evidence>
<feature type="domain" description="Carrier" evidence="5">
    <location>
        <begin position="1022"/>
        <end position="1097"/>
    </location>
</feature>
<dbReference type="PROSITE" id="PS00012">
    <property type="entry name" value="PHOSPHOPANTETHEINE"/>
    <property type="match status" value="1"/>
</dbReference>
<dbReference type="InterPro" id="IPR041464">
    <property type="entry name" value="TubC_N"/>
</dbReference>
<evidence type="ECO:0000256" key="1">
    <source>
        <dbReference type="ARBA" id="ARBA00001957"/>
    </source>
</evidence>
<reference evidence="6 7" key="1">
    <citation type="submission" date="2018-11" db="EMBL/GenBank/DDBJ databases">
        <title>Photobacterium sp. BEI247 sp. nov., a marine bacterium isolated from Yongle Blue Hole in the South China Sea.</title>
        <authorList>
            <person name="Wang X."/>
        </authorList>
    </citation>
    <scope>NUCLEOTIDE SEQUENCE [LARGE SCALE GENOMIC DNA]</scope>
    <source>
        <strain evidence="7">BEI247</strain>
    </source>
</reference>
<dbReference type="InterPro" id="IPR020845">
    <property type="entry name" value="AMP-binding_CS"/>
</dbReference>
<accession>A0A444JRR5</accession>
<dbReference type="Gene3D" id="3.30.559.10">
    <property type="entry name" value="Chloramphenicol acetyltransferase-like domain"/>
    <property type="match status" value="1"/>
</dbReference>
<dbReference type="GO" id="GO:0005737">
    <property type="term" value="C:cytoplasm"/>
    <property type="evidence" value="ECO:0007669"/>
    <property type="project" value="TreeGrafter"/>
</dbReference>
<dbReference type="Pfam" id="PF00668">
    <property type="entry name" value="Condensation"/>
    <property type="match status" value="1"/>
</dbReference>
<dbReference type="InterPro" id="IPR006162">
    <property type="entry name" value="Ppantetheine_attach_site"/>
</dbReference>